<evidence type="ECO:0000256" key="9">
    <source>
        <dbReference type="ARBA" id="ARBA00022741"/>
    </source>
</evidence>
<dbReference type="SMART" id="SM00220">
    <property type="entry name" value="S_TKc"/>
    <property type="match status" value="1"/>
</dbReference>
<comment type="similarity">
    <text evidence="19">Belongs to the protein kinase superfamily. Ser/Thr protein kinase family.</text>
</comment>
<feature type="domain" description="EGF-like" evidence="24">
    <location>
        <begin position="291"/>
        <end position="327"/>
    </location>
</feature>
<keyword evidence="9 19" id="KW-0547">Nucleotide-binding</keyword>
<feature type="chain" id="PRO_5043710747" description="Receptor-like serine/threonine-protein kinase" evidence="22">
    <location>
        <begin position="27"/>
        <end position="894"/>
    </location>
</feature>
<keyword evidence="3 19" id="KW-0723">Serine/threonine-protein kinase</keyword>
<evidence type="ECO:0000256" key="6">
    <source>
        <dbReference type="ARBA" id="ARBA00022692"/>
    </source>
</evidence>
<comment type="catalytic activity">
    <reaction evidence="18 19">
        <text>L-seryl-[protein] + ATP = O-phospho-L-seryl-[protein] + ADP + H(+)</text>
        <dbReference type="Rhea" id="RHEA:17989"/>
        <dbReference type="Rhea" id="RHEA-COMP:9863"/>
        <dbReference type="Rhea" id="RHEA-COMP:11604"/>
        <dbReference type="ChEBI" id="CHEBI:15378"/>
        <dbReference type="ChEBI" id="CHEBI:29999"/>
        <dbReference type="ChEBI" id="CHEBI:30616"/>
        <dbReference type="ChEBI" id="CHEBI:83421"/>
        <dbReference type="ChEBI" id="CHEBI:456216"/>
        <dbReference type="EC" id="2.7.11.1"/>
    </reaction>
</comment>
<dbReference type="InterPro" id="IPR001245">
    <property type="entry name" value="Ser-Thr/Tyr_kinase_cat_dom"/>
</dbReference>
<accession>A0AAW2DNE4</accession>
<evidence type="ECO:0000256" key="5">
    <source>
        <dbReference type="ARBA" id="ARBA00022679"/>
    </source>
</evidence>
<dbReference type="GO" id="GO:0004674">
    <property type="term" value="F:protein serine/threonine kinase activity"/>
    <property type="evidence" value="ECO:0007669"/>
    <property type="project" value="UniProtKB-KW"/>
</dbReference>
<evidence type="ECO:0000259" key="26">
    <source>
        <dbReference type="PROSITE" id="PS50948"/>
    </source>
</evidence>
<dbReference type="PROSITE" id="PS50011">
    <property type="entry name" value="PROTEIN_KINASE_DOM"/>
    <property type="match status" value="1"/>
</dbReference>
<dbReference type="GO" id="GO:0005524">
    <property type="term" value="F:ATP binding"/>
    <property type="evidence" value="ECO:0007669"/>
    <property type="project" value="UniProtKB-KW"/>
</dbReference>
<dbReference type="Pfam" id="PF07714">
    <property type="entry name" value="PK_Tyr_Ser-Thr"/>
    <property type="match status" value="1"/>
</dbReference>
<evidence type="ECO:0000259" key="25">
    <source>
        <dbReference type="PROSITE" id="PS50927"/>
    </source>
</evidence>
<evidence type="ECO:0000256" key="17">
    <source>
        <dbReference type="ARBA" id="ARBA00047899"/>
    </source>
</evidence>
<keyword evidence="4 20" id="KW-0245">EGF-like domain</keyword>
<evidence type="ECO:0000256" key="20">
    <source>
        <dbReference type="PROSITE-ProRule" id="PRU00076"/>
    </source>
</evidence>
<evidence type="ECO:0000256" key="16">
    <source>
        <dbReference type="ARBA" id="ARBA00023180"/>
    </source>
</evidence>
<dbReference type="Gene3D" id="1.10.510.10">
    <property type="entry name" value="Transferase(Phosphotransferase) domain 1"/>
    <property type="match status" value="1"/>
</dbReference>
<dbReference type="FunFam" id="2.90.10.10:FF:000005">
    <property type="entry name" value="G-type lectin S-receptor-like serine/threonine-protein kinase"/>
    <property type="match status" value="1"/>
</dbReference>
<dbReference type="CDD" id="cd01098">
    <property type="entry name" value="PAN_AP_plant"/>
    <property type="match status" value="1"/>
</dbReference>
<dbReference type="AlphaFoldDB" id="A0AAW2DNE4"/>
<dbReference type="SUPFAM" id="SSF51110">
    <property type="entry name" value="alpha-D-mannose-specific plant lectins"/>
    <property type="match status" value="1"/>
</dbReference>
<evidence type="ECO:0000256" key="2">
    <source>
        <dbReference type="ARBA" id="ARBA00022475"/>
    </source>
</evidence>
<dbReference type="SUPFAM" id="SSF56112">
    <property type="entry name" value="Protein kinase-like (PK-like)"/>
    <property type="match status" value="1"/>
</dbReference>
<evidence type="ECO:0000256" key="3">
    <source>
        <dbReference type="ARBA" id="ARBA00022527"/>
    </source>
</evidence>
<dbReference type="PROSITE" id="PS50026">
    <property type="entry name" value="EGF_3"/>
    <property type="match status" value="1"/>
</dbReference>
<dbReference type="CDD" id="cd00028">
    <property type="entry name" value="B_lectin"/>
    <property type="match status" value="1"/>
</dbReference>
<proteinExistence type="inferred from homology"/>
<keyword evidence="2" id="KW-1003">Cell membrane</keyword>
<name>A0AAW2DNE4_9ROSI</name>
<dbReference type="InterPro" id="IPR036426">
    <property type="entry name" value="Bulb-type_lectin_dom_sf"/>
</dbReference>
<comment type="caution">
    <text evidence="27">The sequence shown here is derived from an EMBL/GenBank/DDBJ whole genome shotgun (WGS) entry which is preliminary data.</text>
</comment>
<dbReference type="CDD" id="cd00054">
    <property type="entry name" value="EGF_CA"/>
    <property type="match status" value="1"/>
</dbReference>
<dbReference type="Pfam" id="PF00954">
    <property type="entry name" value="S_locus_glycop"/>
    <property type="match status" value="1"/>
</dbReference>
<evidence type="ECO:0000256" key="21">
    <source>
        <dbReference type="SAM" id="Phobius"/>
    </source>
</evidence>
<keyword evidence="13 21" id="KW-0472">Membrane</keyword>
<evidence type="ECO:0000259" key="24">
    <source>
        <dbReference type="PROSITE" id="PS50026"/>
    </source>
</evidence>
<keyword evidence="28" id="KW-1185">Reference proteome</keyword>
<feature type="transmembrane region" description="Helical" evidence="21">
    <location>
        <begin position="445"/>
        <end position="466"/>
    </location>
</feature>
<dbReference type="PANTHER" id="PTHR27002:SF981">
    <property type="entry name" value="NON-SPECIFIC SERINE_THREONINE PROTEIN KINASE"/>
    <property type="match status" value="1"/>
</dbReference>
<evidence type="ECO:0000313" key="27">
    <source>
        <dbReference type="EMBL" id="KAL0012255.1"/>
    </source>
</evidence>
<dbReference type="PIRSF" id="PIRSF000641">
    <property type="entry name" value="SRK"/>
    <property type="match status" value="1"/>
</dbReference>
<comment type="subcellular location">
    <subcellularLocation>
        <location evidence="1">Cell membrane</location>
        <topology evidence="1">Single-pass type I membrane protein</topology>
    </subcellularLocation>
</comment>
<evidence type="ECO:0000256" key="10">
    <source>
        <dbReference type="ARBA" id="ARBA00022777"/>
    </source>
</evidence>
<dbReference type="InterPro" id="IPR024171">
    <property type="entry name" value="SRK-like_kinase"/>
</dbReference>
<evidence type="ECO:0000259" key="23">
    <source>
        <dbReference type="PROSITE" id="PS50011"/>
    </source>
</evidence>
<dbReference type="EC" id="2.7.11.1" evidence="19"/>
<dbReference type="PROSITE" id="PS00108">
    <property type="entry name" value="PROTEIN_KINASE_ST"/>
    <property type="match status" value="1"/>
</dbReference>
<evidence type="ECO:0000256" key="14">
    <source>
        <dbReference type="ARBA" id="ARBA00023157"/>
    </source>
</evidence>
<protein>
    <recommendedName>
        <fullName evidence="19">Receptor-like serine/threonine-protein kinase</fullName>
        <ecNumber evidence="19">2.7.11.1</ecNumber>
    </recommendedName>
</protein>
<evidence type="ECO:0000256" key="7">
    <source>
        <dbReference type="ARBA" id="ARBA00022729"/>
    </source>
</evidence>
<keyword evidence="16" id="KW-0325">Glycoprotein</keyword>
<comment type="catalytic activity">
    <reaction evidence="17 19">
        <text>L-threonyl-[protein] + ATP = O-phospho-L-threonyl-[protein] + ADP + H(+)</text>
        <dbReference type="Rhea" id="RHEA:46608"/>
        <dbReference type="Rhea" id="RHEA-COMP:11060"/>
        <dbReference type="Rhea" id="RHEA-COMP:11605"/>
        <dbReference type="ChEBI" id="CHEBI:15378"/>
        <dbReference type="ChEBI" id="CHEBI:30013"/>
        <dbReference type="ChEBI" id="CHEBI:30616"/>
        <dbReference type="ChEBI" id="CHEBI:61977"/>
        <dbReference type="ChEBI" id="CHEBI:456216"/>
        <dbReference type="EC" id="2.7.11.1"/>
    </reaction>
</comment>
<keyword evidence="7 22" id="KW-0732">Signal</keyword>
<organism evidence="27 28">
    <name type="scientific">Lithocarpus litseifolius</name>
    <dbReference type="NCBI Taxonomy" id="425828"/>
    <lineage>
        <taxon>Eukaryota</taxon>
        <taxon>Viridiplantae</taxon>
        <taxon>Streptophyta</taxon>
        <taxon>Embryophyta</taxon>
        <taxon>Tracheophyta</taxon>
        <taxon>Spermatophyta</taxon>
        <taxon>Magnoliopsida</taxon>
        <taxon>eudicotyledons</taxon>
        <taxon>Gunneridae</taxon>
        <taxon>Pentapetalae</taxon>
        <taxon>rosids</taxon>
        <taxon>fabids</taxon>
        <taxon>Fagales</taxon>
        <taxon>Fagaceae</taxon>
        <taxon>Lithocarpus</taxon>
    </lineage>
</organism>
<evidence type="ECO:0000256" key="8">
    <source>
        <dbReference type="ARBA" id="ARBA00022734"/>
    </source>
</evidence>
<keyword evidence="15" id="KW-0675">Receptor</keyword>
<dbReference type="SMART" id="SM00473">
    <property type="entry name" value="PAN_AP"/>
    <property type="match status" value="1"/>
</dbReference>
<evidence type="ECO:0000256" key="15">
    <source>
        <dbReference type="ARBA" id="ARBA00023170"/>
    </source>
</evidence>
<dbReference type="Proteomes" id="UP001459277">
    <property type="component" value="Unassembled WGS sequence"/>
</dbReference>
<evidence type="ECO:0000256" key="11">
    <source>
        <dbReference type="ARBA" id="ARBA00022840"/>
    </source>
</evidence>
<feature type="signal peptide" evidence="22">
    <location>
        <begin position="1"/>
        <end position="26"/>
    </location>
</feature>
<evidence type="ECO:0000256" key="18">
    <source>
        <dbReference type="ARBA" id="ARBA00048679"/>
    </source>
</evidence>
<dbReference type="InterPro" id="IPR011009">
    <property type="entry name" value="Kinase-like_dom_sf"/>
</dbReference>
<dbReference type="GO" id="GO:0048544">
    <property type="term" value="P:recognition of pollen"/>
    <property type="evidence" value="ECO:0007669"/>
    <property type="project" value="InterPro"/>
</dbReference>
<dbReference type="PROSITE" id="PS50927">
    <property type="entry name" value="BULB_LECTIN"/>
    <property type="match status" value="1"/>
</dbReference>
<dbReference type="SMART" id="SM00108">
    <property type="entry name" value="B_lectin"/>
    <property type="match status" value="1"/>
</dbReference>
<feature type="domain" description="Protein kinase" evidence="23">
    <location>
        <begin position="520"/>
        <end position="853"/>
    </location>
</feature>
<dbReference type="Gene3D" id="3.30.200.20">
    <property type="entry name" value="Phosphorylase Kinase, domain 1"/>
    <property type="match status" value="1"/>
</dbReference>
<feature type="transmembrane region" description="Helical" evidence="21">
    <location>
        <begin position="603"/>
        <end position="622"/>
    </location>
</feature>
<dbReference type="EMBL" id="JAZDWU010000002">
    <property type="protein sequence ID" value="KAL0012255.1"/>
    <property type="molecule type" value="Genomic_DNA"/>
</dbReference>
<feature type="domain" description="Bulb-type lectin" evidence="25">
    <location>
        <begin position="27"/>
        <end position="153"/>
    </location>
</feature>
<feature type="domain" description="Apple" evidence="26">
    <location>
        <begin position="348"/>
        <end position="427"/>
    </location>
</feature>
<comment type="caution">
    <text evidence="20">Lacks conserved residue(s) required for the propagation of feature annotation.</text>
</comment>
<evidence type="ECO:0000256" key="1">
    <source>
        <dbReference type="ARBA" id="ARBA00004251"/>
    </source>
</evidence>
<evidence type="ECO:0000256" key="12">
    <source>
        <dbReference type="ARBA" id="ARBA00022989"/>
    </source>
</evidence>
<evidence type="ECO:0000256" key="19">
    <source>
        <dbReference type="PIRNR" id="PIRNR000641"/>
    </source>
</evidence>
<keyword evidence="11 19" id="KW-0067">ATP-binding</keyword>
<dbReference type="GO" id="GO:0005886">
    <property type="term" value="C:plasma membrane"/>
    <property type="evidence" value="ECO:0007669"/>
    <property type="project" value="UniProtKB-SubCell"/>
</dbReference>
<keyword evidence="14" id="KW-1015">Disulfide bond</keyword>
<evidence type="ECO:0000256" key="13">
    <source>
        <dbReference type="ARBA" id="ARBA00023136"/>
    </source>
</evidence>
<dbReference type="Pfam" id="PF01453">
    <property type="entry name" value="B_lectin"/>
    <property type="match status" value="1"/>
</dbReference>
<dbReference type="InterPro" id="IPR000719">
    <property type="entry name" value="Prot_kinase_dom"/>
</dbReference>
<dbReference type="InterPro" id="IPR000858">
    <property type="entry name" value="S_locus_glycoprot_dom"/>
</dbReference>
<dbReference type="Gene3D" id="2.90.10.30">
    <property type="match status" value="1"/>
</dbReference>
<dbReference type="InterPro" id="IPR008271">
    <property type="entry name" value="Ser/Thr_kinase_AS"/>
</dbReference>
<keyword evidence="8" id="KW-0430">Lectin</keyword>
<dbReference type="PANTHER" id="PTHR27002">
    <property type="entry name" value="RECEPTOR-LIKE SERINE/THREONINE-PROTEIN KINASE SD1-8"/>
    <property type="match status" value="1"/>
</dbReference>
<dbReference type="PROSITE" id="PS50948">
    <property type="entry name" value="PAN"/>
    <property type="match status" value="1"/>
</dbReference>
<dbReference type="Gene3D" id="3.50.4.10">
    <property type="entry name" value="Hepatocyte Growth Factor"/>
    <property type="match status" value="1"/>
</dbReference>
<dbReference type="GO" id="GO:0030246">
    <property type="term" value="F:carbohydrate binding"/>
    <property type="evidence" value="ECO:0007669"/>
    <property type="project" value="UniProtKB-KW"/>
</dbReference>
<sequence>MIIYFAKGFLLLQTLLLFVFSQFGTSQDTISISKPIRDIGDVLLSEGETFALGFFSPGRSTNRYVGIWYNIAPQKPVVWVANRDHPINDTSGVLSIDAHGNLVLHVKDQNQPIWSTNIASKSSNNISTLAQLLDSGNLQLVVNKKTEVLWQSFDYPTDTTLPNMKLGLDRTTGLNRILTSWKSKDDPGTGNCSYMLNTNSSSPELYLYKSNILWWRSGHWNGIGWSGVPTLSNNNLLLNFSLVNNQNETTTSWGLRYPRLFSRLVVNESGSIQRFMGKEGDQQWAFLGSVPLDHCDIYGKCGAFGKCENITEFECTCLPGFQPKSPNEWSSKNASSGCVRKRGQASICKSGDGFLKVENVKLPDSSFALVDEKLSFKECQQQCLKNCSCAAYGGVDVKEEIGCLRWYGELIDTRVLNGGQNLYVRVDALELGHSNGFFANKRRQAIMIVALLVTPLLIFLCAYWLIRRKRKARERKFKLFNDVTASSTTFQDSHKLDGGRRKPDLSFFDISTILAATDNFSTAKRLGQGGFGPVYKGQLANGQEIAVKTLSRSSRQGTEEFKNEVMLIAKLQHRNLVRLFGCCIHKEEKMLIYEYMPNKSLDFFIFGIAFLPSLMAFNYMILSFRNYCNCSITKVKFKTDYEFNFNCFSICIMDRHFHFFDPDEIGRQLLDWSKRFEIISGIARGVLYLHQDSRLKIIHRDLKTSNVLLDAAMNPKISDFGLARMFGDDQIEANTNRVVGTYGYMAPEYAMEGLYSTKSDVFSFGVLILEIISGKRNNHYHIANPCLNLIGHAWDLWMEGKALDLVDSSLGQAYPAHEVSRCIQIGLLCVQEQATDRPTMVEIVFMVGNETTLPAPNKPAFINRKNINNGQDSSNSTGAPCSINDVTISELEAR</sequence>
<keyword evidence="12 21" id="KW-1133">Transmembrane helix</keyword>
<dbReference type="InterPro" id="IPR000742">
    <property type="entry name" value="EGF"/>
</dbReference>
<dbReference type="FunFam" id="1.10.510.10:FF:000060">
    <property type="entry name" value="G-type lectin S-receptor-like serine/threonine-protein kinase"/>
    <property type="match status" value="1"/>
</dbReference>
<gene>
    <name evidence="27" type="ORF">SO802_007363</name>
</gene>
<dbReference type="FunFam" id="3.30.200.20:FF:000330">
    <property type="entry name" value="G-type lectin S-receptor-like serine/threonine-protein kinase At4g03230"/>
    <property type="match status" value="1"/>
</dbReference>
<reference evidence="27 28" key="1">
    <citation type="submission" date="2024-01" db="EMBL/GenBank/DDBJ databases">
        <title>A telomere-to-telomere, gap-free genome of sweet tea (Lithocarpus litseifolius).</title>
        <authorList>
            <person name="Zhou J."/>
        </authorList>
    </citation>
    <scope>NUCLEOTIDE SEQUENCE [LARGE SCALE GENOMIC DNA]</scope>
    <source>
        <strain evidence="27">Zhou-2022a</strain>
        <tissue evidence="27">Leaf</tissue>
    </source>
</reference>
<keyword evidence="6 21" id="KW-0812">Transmembrane</keyword>
<keyword evidence="10 19" id="KW-0418">Kinase</keyword>
<dbReference type="Pfam" id="PF08276">
    <property type="entry name" value="PAN_2"/>
    <property type="match status" value="1"/>
</dbReference>
<evidence type="ECO:0000313" key="28">
    <source>
        <dbReference type="Proteomes" id="UP001459277"/>
    </source>
</evidence>
<dbReference type="InterPro" id="IPR003609">
    <property type="entry name" value="Pan_app"/>
</dbReference>
<dbReference type="InterPro" id="IPR001480">
    <property type="entry name" value="Bulb-type_lectin_dom"/>
</dbReference>
<keyword evidence="5 19" id="KW-0808">Transferase</keyword>
<evidence type="ECO:0000256" key="4">
    <source>
        <dbReference type="ARBA" id="ARBA00022536"/>
    </source>
</evidence>
<evidence type="ECO:0000256" key="22">
    <source>
        <dbReference type="SAM" id="SignalP"/>
    </source>
</evidence>